<protein>
    <submittedName>
        <fullName evidence="1">Uncharacterized protein</fullName>
    </submittedName>
</protein>
<organism evidence="1">
    <name type="scientific">viral metagenome</name>
    <dbReference type="NCBI Taxonomy" id="1070528"/>
    <lineage>
        <taxon>unclassified sequences</taxon>
        <taxon>metagenomes</taxon>
        <taxon>organismal metagenomes</taxon>
    </lineage>
</organism>
<sequence length="108" mass="12921">MEFPISRDRLRNYKLSEAVYVETRQRVMKEIQQICKDIERIVLNTNEHKYIYRIPVYVKNPNLRLNNDIKLTNPSSIINRIIIELQNTFPDSAIVIDPLETYIIIDWS</sequence>
<accession>A0A6C0EQX9</accession>
<dbReference type="EMBL" id="MN738912">
    <property type="protein sequence ID" value="QHT30749.1"/>
    <property type="molecule type" value="Genomic_DNA"/>
</dbReference>
<evidence type="ECO:0000313" key="1">
    <source>
        <dbReference type="EMBL" id="QHT30749.1"/>
    </source>
</evidence>
<reference evidence="1" key="1">
    <citation type="journal article" date="2020" name="Nature">
        <title>Giant virus diversity and host interactions through global metagenomics.</title>
        <authorList>
            <person name="Schulz F."/>
            <person name="Roux S."/>
            <person name="Paez-Espino D."/>
            <person name="Jungbluth S."/>
            <person name="Walsh D.A."/>
            <person name="Denef V.J."/>
            <person name="McMahon K.D."/>
            <person name="Konstantinidis K.T."/>
            <person name="Eloe-Fadrosh E.A."/>
            <person name="Kyrpides N.C."/>
            <person name="Woyke T."/>
        </authorList>
    </citation>
    <scope>NUCLEOTIDE SEQUENCE</scope>
    <source>
        <strain evidence="1">GVMAG-M-3300009151-50</strain>
    </source>
</reference>
<proteinExistence type="predicted"/>
<dbReference type="AlphaFoldDB" id="A0A6C0EQX9"/>
<name>A0A6C0EQX9_9ZZZZ</name>